<evidence type="ECO:0000313" key="4">
    <source>
        <dbReference type="Proteomes" id="UP000244496"/>
    </source>
</evidence>
<dbReference type="OrthoDB" id="9769653at2"/>
<feature type="transmembrane region" description="Helical" evidence="1">
    <location>
        <begin position="171"/>
        <end position="190"/>
    </location>
</feature>
<dbReference type="Pfam" id="PF00487">
    <property type="entry name" value="FA_desaturase"/>
    <property type="match status" value="1"/>
</dbReference>
<name>A0A2S0UNU8_9RHOB</name>
<feature type="transmembrane region" description="Helical" evidence="1">
    <location>
        <begin position="232"/>
        <end position="251"/>
    </location>
</feature>
<reference evidence="3 4" key="1">
    <citation type="submission" date="2018-04" db="EMBL/GenBank/DDBJ databases">
        <title>Genome sequencing of Gemmobacter.</title>
        <authorList>
            <person name="Yi H."/>
            <person name="Baek M.-G."/>
        </authorList>
    </citation>
    <scope>NUCLEOTIDE SEQUENCE [LARGE SCALE GENOMIC DNA]</scope>
    <source>
        <strain evidence="3 4">HYN0069</strain>
    </source>
</reference>
<feature type="transmembrane region" description="Helical" evidence="1">
    <location>
        <begin position="74"/>
        <end position="93"/>
    </location>
</feature>
<dbReference type="PANTHER" id="PTHR19353">
    <property type="entry name" value="FATTY ACID DESATURASE 2"/>
    <property type="match status" value="1"/>
</dbReference>
<dbReference type="GO" id="GO:0016020">
    <property type="term" value="C:membrane"/>
    <property type="evidence" value="ECO:0007669"/>
    <property type="project" value="TreeGrafter"/>
</dbReference>
<evidence type="ECO:0000256" key="1">
    <source>
        <dbReference type="SAM" id="Phobius"/>
    </source>
</evidence>
<feature type="domain" description="Fatty acid desaturase" evidence="2">
    <location>
        <begin position="74"/>
        <end position="327"/>
    </location>
</feature>
<keyword evidence="4" id="KW-1185">Reference proteome</keyword>
<accession>A0A2S0UNU8</accession>
<dbReference type="EMBL" id="CP028918">
    <property type="protein sequence ID" value="AWB49461.1"/>
    <property type="molecule type" value="Genomic_DNA"/>
</dbReference>
<dbReference type="AlphaFoldDB" id="A0A2S0UNU8"/>
<keyword evidence="1" id="KW-0812">Transmembrane</keyword>
<dbReference type="PANTHER" id="PTHR19353:SF73">
    <property type="entry name" value="FATTY ACID DESATURASE"/>
    <property type="match status" value="1"/>
</dbReference>
<dbReference type="KEGG" id="geh:HYN69_13985"/>
<evidence type="ECO:0000259" key="2">
    <source>
        <dbReference type="Pfam" id="PF00487"/>
    </source>
</evidence>
<keyword evidence="1" id="KW-0472">Membrane</keyword>
<dbReference type="RefSeq" id="WP_108436278.1">
    <property type="nucleotide sequence ID" value="NZ_CP028918.1"/>
</dbReference>
<gene>
    <name evidence="3" type="ORF">HYN69_13985</name>
</gene>
<keyword evidence="1" id="KW-1133">Transmembrane helix</keyword>
<feature type="transmembrane region" description="Helical" evidence="1">
    <location>
        <begin position="49"/>
        <end position="68"/>
    </location>
</feature>
<evidence type="ECO:0000313" key="3">
    <source>
        <dbReference type="EMBL" id="AWB49461.1"/>
    </source>
</evidence>
<sequence length="360" mass="41049">MTRPEFVAPRTEGQGFVTSVEGAQTKPRDAVAWVRVLAKYREPSTRRSVLELAATLVPFVTLWVLAWVSLSVSVWLSLAIAVANGFFLVRLFCIQHDCGHASFFHDRRVQDWVGRCMGVLTLTPYDVWRRTHSLHHAQHGNLDMRGIGDITTLTVEEYRARGRLGRLAYRLYRNPVVLFVLGPAYLFFVQNRLPVGLMTAGVRYWVSAMGTNAVIGIALGLMVWAGGFMPLLLIYIPTSVVAGTLGVWLFYVQHQFEETHWAKGEDWQLHDAALAGSSHYVLPQPLQWLSANIGIHHVHHLYSRVPFYRLPEILRDHKELDEAQRLTPWESLKSVGLHLWDEKREKLMSFREAKRLYGAA</sequence>
<feature type="transmembrane region" description="Helical" evidence="1">
    <location>
        <begin position="202"/>
        <end position="225"/>
    </location>
</feature>
<dbReference type="GO" id="GO:0006629">
    <property type="term" value="P:lipid metabolic process"/>
    <property type="evidence" value="ECO:0007669"/>
    <property type="project" value="InterPro"/>
</dbReference>
<dbReference type="InterPro" id="IPR005804">
    <property type="entry name" value="FA_desaturase_dom"/>
</dbReference>
<dbReference type="Proteomes" id="UP000244496">
    <property type="component" value="Chromosome"/>
</dbReference>
<organism evidence="3 4">
    <name type="scientific">Paragemmobacter aquarius</name>
    <dbReference type="NCBI Taxonomy" id="2169400"/>
    <lineage>
        <taxon>Bacteria</taxon>
        <taxon>Pseudomonadati</taxon>
        <taxon>Pseudomonadota</taxon>
        <taxon>Alphaproteobacteria</taxon>
        <taxon>Rhodobacterales</taxon>
        <taxon>Paracoccaceae</taxon>
        <taxon>Paragemmobacter</taxon>
    </lineage>
</organism>
<dbReference type="CDD" id="cd03507">
    <property type="entry name" value="Delta12-FADS-like"/>
    <property type="match status" value="1"/>
</dbReference>
<proteinExistence type="predicted"/>
<dbReference type="GO" id="GO:0016717">
    <property type="term" value="F:oxidoreductase activity, acting on paired donors, with oxidation of a pair of donors resulting in the reduction of molecular oxygen to two molecules of water"/>
    <property type="evidence" value="ECO:0007669"/>
    <property type="project" value="TreeGrafter"/>
</dbReference>
<protein>
    <submittedName>
        <fullName evidence="3">Fatty acid desaturase</fullName>
    </submittedName>
</protein>
<dbReference type="InterPro" id="IPR012171">
    <property type="entry name" value="Fatty_acid_desaturase"/>
</dbReference>